<name>A0A366I170_9FIRM</name>
<dbReference type="Proteomes" id="UP000253490">
    <property type="component" value="Unassembled WGS sequence"/>
</dbReference>
<evidence type="ECO:0000313" key="2">
    <source>
        <dbReference type="Proteomes" id="UP000253490"/>
    </source>
</evidence>
<dbReference type="EMBL" id="QNRX01000019">
    <property type="protein sequence ID" value="RBP59325.1"/>
    <property type="molecule type" value="Genomic_DNA"/>
</dbReference>
<protein>
    <submittedName>
        <fullName evidence="1">Uncharacterized protein</fullName>
    </submittedName>
</protein>
<evidence type="ECO:0000313" key="1">
    <source>
        <dbReference type="EMBL" id="RBP59325.1"/>
    </source>
</evidence>
<comment type="caution">
    <text evidence="1">The sequence shown here is derived from an EMBL/GenBank/DDBJ whole genome shotgun (WGS) entry which is preliminary data.</text>
</comment>
<keyword evidence="2" id="KW-1185">Reference proteome</keyword>
<accession>A0A366I170</accession>
<organism evidence="1 2">
    <name type="scientific">Alkalibaculum bacchi</name>
    <dbReference type="NCBI Taxonomy" id="645887"/>
    <lineage>
        <taxon>Bacteria</taxon>
        <taxon>Bacillati</taxon>
        <taxon>Bacillota</taxon>
        <taxon>Clostridia</taxon>
        <taxon>Eubacteriales</taxon>
        <taxon>Eubacteriaceae</taxon>
        <taxon>Alkalibaculum</taxon>
    </lineage>
</organism>
<gene>
    <name evidence="1" type="ORF">DES36_11950</name>
</gene>
<reference evidence="1 2" key="1">
    <citation type="submission" date="2018-06" db="EMBL/GenBank/DDBJ databases">
        <title>Genomic Encyclopedia of Type Strains, Phase IV (KMG-IV): sequencing the most valuable type-strain genomes for metagenomic binning, comparative biology and taxonomic classification.</title>
        <authorList>
            <person name="Goeker M."/>
        </authorList>
    </citation>
    <scope>NUCLEOTIDE SEQUENCE [LARGE SCALE GENOMIC DNA]</scope>
    <source>
        <strain evidence="1 2">DSM 22112</strain>
    </source>
</reference>
<dbReference type="AlphaFoldDB" id="A0A366I170"/>
<proteinExistence type="predicted"/>
<dbReference type="RefSeq" id="WP_113921538.1">
    <property type="nucleotide sequence ID" value="NZ_QNRX01000019.1"/>
</dbReference>
<sequence>MKIDENTENETPFYKENSQNHTSIGTGTYYLDLLEYYYTNNLKQTSIEEGNSFNKGETTTILNVGKYSYEYDPAVNYINKINNHSGFIEKGFEAERSSKSKQMVEKDIKLEIKELINNQEMKTKIKLQQIKYLNQRGME</sequence>